<feature type="compositionally biased region" description="Gly residues" evidence="7">
    <location>
        <begin position="287"/>
        <end position="302"/>
    </location>
</feature>
<feature type="region of interest" description="Disordered" evidence="7">
    <location>
        <begin position="41"/>
        <end position="72"/>
    </location>
</feature>
<dbReference type="GO" id="GO:0000930">
    <property type="term" value="C:gamma-tubulin complex"/>
    <property type="evidence" value="ECO:0007669"/>
    <property type="project" value="TreeGrafter"/>
</dbReference>
<feature type="compositionally biased region" description="Basic and acidic residues" evidence="7">
    <location>
        <begin position="51"/>
        <end position="61"/>
    </location>
</feature>
<dbReference type="GO" id="GO:0051225">
    <property type="term" value="P:spindle assembly"/>
    <property type="evidence" value="ECO:0007669"/>
    <property type="project" value="TreeGrafter"/>
</dbReference>
<proteinExistence type="inferred from homology"/>
<dbReference type="InterPro" id="IPR040457">
    <property type="entry name" value="GCP_C"/>
</dbReference>
<sequence>MNLASSMKYCWRWWAYTETCSWTSTTGRGQLFCCRASPSLTGHLTHSSHSRPFDRGLPRDERDEETWQLPGPSECSVHISSELTWVGESDRQVLLDLLRLGFHFKAVNTFVEWEHAPWDPRHSTRPPSVYRRALASGLTELLDDYRCTVLSLQRELREEEAPALPTILHRMWQYVDVLPALHGLAAAQDRVSLGPTFSAANLINTLHAGTRSGLPAVRQVMGRLLWHCNQVLMQQLAAWMMHGMLQDPHREFFIQPRAQALPPPQQQRSQQQIREDEGAGSDAAAGGVAGAGGGRGGVGDAGWEGFSSASSSGRMDDEAAYREWHGGFQVNPRFLPLYVSHDLAETVLFVGRAVRVLRRPSGQTGTVTRGGSAAATAASAAAVGGSGPVQELMPLQDMLQFGQAFTALQSEPELSAPRLEMLVEGLRAHVARLLWRLLVGRAGLLPHLAALKDYFLLARGDFWQIFLAESRPLMAAPPRLQSVDADLAVPFSRSAAKSSAEGDPLLAAFSLRYLRGAEADAAFQVSTGKGATAGHVVPPLDPAWDPLVLEVRLDWPLGLLLGRDQLRRYNQLFALLLRLRRMQGQLDDAWKDLRVMDRQLQRDSSSSVPGGRMRDLQDLRNNMAHLVANLQIYIQTDVIEVNFSTLENKISTCQDFSELERAHTIFLSTLMVQSFLTVRSLCSVLADIFQDVAQLAKLVSRAGCDPQRLEFPEIARVRGNFLRHASGLYNTISSQRMIDSFRAPHLAQLVTRLNYNGWYNAATGRGQE</sequence>
<keyword evidence="5 6" id="KW-0206">Cytoskeleton</keyword>
<name>A0A8J4LTH8_9CHLO</name>
<dbReference type="Proteomes" id="UP000747110">
    <property type="component" value="Unassembled WGS sequence"/>
</dbReference>
<dbReference type="GO" id="GO:0000278">
    <property type="term" value="P:mitotic cell cycle"/>
    <property type="evidence" value="ECO:0007669"/>
    <property type="project" value="TreeGrafter"/>
</dbReference>
<evidence type="ECO:0000313" key="9">
    <source>
        <dbReference type="Proteomes" id="UP000747110"/>
    </source>
</evidence>
<keyword evidence="3 6" id="KW-0963">Cytoplasm</keyword>
<gene>
    <name evidence="8" type="ORF">Vretifemale_16150</name>
</gene>
<feature type="compositionally biased region" description="Low complexity" evidence="7">
    <location>
        <begin position="261"/>
        <end position="272"/>
    </location>
</feature>
<dbReference type="PANTHER" id="PTHR19302:SF27">
    <property type="entry name" value="GAMMA-TUBULIN COMPLEX COMPONENT 4"/>
    <property type="match status" value="1"/>
</dbReference>
<dbReference type="InterPro" id="IPR041470">
    <property type="entry name" value="GCP_N"/>
</dbReference>
<dbReference type="EMBL" id="BNCP01000043">
    <property type="protein sequence ID" value="GIL88111.1"/>
    <property type="molecule type" value="Genomic_DNA"/>
</dbReference>
<comment type="similarity">
    <text evidence="2 6">Belongs to the TUBGCP family.</text>
</comment>
<dbReference type="GO" id="GO:0051011">
    <property type="term" value="F:microtubule minus-end binding"/>
    <property type="evidence" value="ECO:0007669"/>
    <property type="project" value="TreeGrafter"/>
</dbReference>
<evidence type="ECO:0000256" key="6">
    <source>
        <dbReference type="RuleBase" id="RU363050"/>
    </source>
</evidence>
<dbReference type="GO" id="GO:0005874">
    <property type="term" value="C:microtubule"/>
    <property type="evidence" value="ECO:0007669"/>
    <property type="project" value="UniProtKB-KW"/>
</dbReference>
<dbReference type="GO" id="GO:0007020">
    <property type="term" value="P:microtubule nucleation"/>
    <property type="evidence" value="ECO:0007669"/>
    <property type="project" value="InterPro"/>
</dbReference>
<dbReference type="PANTHER" id="PTHR19302">
    <property type="entry name" value="GAMMA TUBULIN COMPLEX PROTEIN"/>
    <property type="match status" value="1"/>
</dbReference>
<evidence type="ECO:0000256" key="1">
    <source>
        <dbReference type="ARBA" id="ARBA00004267"/>
    </source>
</evidence>
<dbReference type="AlphaFoldDB" id="A0A8J4LTH8"/>
<comment type="subcellular location">
    <subcellularLocation>
        <location evidence="1 6">Cytoplasm</location>
        <location evidence="1 6">Cytoskeleton</location>
        <location evidence="1 6">Microtubule organizing center</location>
    </subcellularLocation>
</comment>
<keyword evidence="4 6" id="KW-0493">Microtubule</keyword>
<organism evidence="8 9">
    <name type="scientific">Volvox reticuliferus</name>
    <dbReference type="NCBI Taxonomy" id="1737510"/>
    <lineage>
        <taxon>Eukaryota</taxon>
        <taxon>Viridiplantae</taxon>
        <taxon>Chlorophyta</taxon>
        <taxon>core chlorophytes</taxon>
        <taxon>Chlorophyceae</taxon>
        <taxon>CS clade</taxon>
        <taxon>Chlamydomonadales</taxon>
        <taxon>Volvocaceae</taxon>
        <taxon>Volvox</taxon>
    </lineage>
</organism>
<dbReference type="GO" id="GO:0051321">
    <property type="term" value="P:meiotic cell cycle"/>
    <property type="evidence" value="ECO:0007669"/>
    <property type="project" value="TreeGrafter"/>
</dbReference>
<accession>A0A8J4LTH8</accession>
<dbReference type="GO" id="GO:0031122">
    <property type="term" value="P:cytoplasmic microtubule organization"/>
    <property type="evidence" value="ECO:0007669"/>
    <property type="project" value="TreeGrafter"/>
</dbReference>
<dbReference type="GO" id="GO:0000922">
    <property type="term" value="C:spindle pole"/>
    <property type="evidence" value="ECO:0007669"/>
    <property type="project" value="InterPro"/>
</dbReference>
<dbReference type="Pfam" id="PF17681">
    <property type="entry name" value="GCP_N_terminal"/>
    <property type="match status" value="1"/>
</dbReference>
<evidence type="ECO:0000256" key="4">
    <source>
        <dbReference type="ARBA" id="ARBA00022701"/>
    </source>
</evidence>
<reference evidence="8" key="1">
    <citation type="journal article" date="2021" name="Proc. Natl. Acad. Sci. U.S.A.">
        <title>Three genomes in the algal genus Volvox reveal the fate of a haploid sex-determining region after a transition to homothallism.</title>
        <authorList>
            <person name="Yamamoto K."/>
            <person name="Hamaji T."/>
            <person name="Kawai-Toyooka H."/>
            <person name="Matsuzaki R."/>
            <person name="Takahashi F."/>
            <person name="Nishimura Y."/>
            <person name="Kawachi M."/>
            <person name="Noguchi H."/>
            <person name="Minakuchi Y."/>
            <person name="Umen J.G."/>
            <person name="Toyoda A."/>
            <person name="Nozaki H."/>
        </authorList>
    </citation>
    <scope>NUCLEOTIDE SEQUENCE</scope>
    <source>
        <strain evidence="8">NIES-3786</strain>
    </source>
</reference>
<evidence type="ECO:0000256" key="7">
    <source>
        <dbReference type="SAM" id="MobiDB-lite"/>
    </source>
</evidence>
<evidence type="ECO:0000256" key="5">
    <source>
        <dbReference type="ARBA" id="ARBA00023212"/>
    </source>
</evidence>
<evidence type="ECO:0000313" key="8">
    <source>
        <dbReference type="EMBL" id="GIL88111.1"/>
    </source>
</evidence>
<protein>
    <recommendedName>
        <fullName evidence="6">Gamma-tubulin complex component</fullName>
    </recommendedName>
</protein>
<comment type="function">
    <text evidence="6">Component of the gamma-tubulin ring complex (gTuRC) which mediates microtubule nucleation.</text>
</comment>
<comment type="caution">
    <text evidence="8">The sequence shown here is derived from an EMBL/GenBank/DDBJ whole genome shotgun (WGS) entry which is preliminary data.</text>
</comment>
<evidence type="ECO:0000256" key="2">
    <source>
        <dbReference type="ARBA" id="ARBA00010337"/>
    </source>
</evidence>
<dbReference type="InterPro" id="IPR042241">
    <property type="entry name" value="GCP_C_sf"/>
</dbReference>
<dbReference type="OrthoDB" id="78652at2759"/>
<dbReference type="Gene3D" id="1.20.120.1900">
    <property type="entry name" value="Gamma-tubulin complex, C-terminal domain"/>
    <property type="match status" value="1"/>
</dbReference>
<dbReference type="InterPro" id="IPR007259">
    <property type="entry name" value="GCP"/>
</dbReference>
<dbReference type="GO" id="GO:0043015">
    <property type="term" value="F:gamma-tubulin binding"/>
    <property type="evidence" value="ECO:0007669"/>
    <property type="project" value="InterPro"/>
</dbReference>
<dbReference type="Pfam" id="PF04130">
    <property type="entry name" value="GCP_C_terminal"/>
    <property type="match status" value="1"/>
</dbReference>
<feature type="region of interest" description="Disordered" evidence="7">
    <location>
        <begin position="261"/>
        <end position="312"/>
    </location>
</feature>
<evidence type="ECO:0000256" key="3">
    <source>
        <dbReference type="ARBA" id="ARBA00022490"/>
    </source>
</evidence>
<keyword evidence="9" id="KW-1185">Reference proteome</keyword>